<dbReference type="InterPro" id="IPR001173">
    <property type="entry name" value="Glyco_trans_2-like"/>
</dbReference>
<comment type="caution">
    <text evidence="2">The sequence shown here is derived from an EMBL/GenBank/DDBJ whole genome shotgun (WGS) entry which is preliminary data.</text>
</comment>
<feature type="domain" description="Glycosyltransferase 2-like" evidence="1">
    <location>
        <begin position="131"/>
        <end position="175"/>
    </location>
</feature>
<dbReference type="Proteomes" id="UP001183648">
    <property type="component" value="Unassembled WGS sequence"/>
</dbReference>
<dbReference type="SUPFAM" id="SSF53448">
    <property type="entry name" value="Nucleotide-diphospho-sugar transferases"/>
    <property type="match status" value="1"/>
</dbReference>
<evidence type="ECO:0000313" key="3">
    <source>
        <dbReference type="Proteomes" id="UP001183648"/>
    </source>
</evidence>
<reference evidence="2 3" key="1">
    <citation type="submission" date="2023-07" db="EMBL/GenBank/DDBJ databases">
        <title>Sequencing the genomes of 1000 actinobacteria strains.</title>
        <authorList>
            <person name="Klenk H.-P."/>
        </authorList>
    </citation>
    <scope>NUCLEOTIDE SEQUENCE [LARGE SCALE GENOMIC DNA]</scope>
    <source>
        <strain evidence="2 3">DSM 19426</strain>
    </source>
</reference>
<dbReference type="InterPro" id="IPR029044">
    <property type="entry name" value="Nucleotide-diphossugar_trans"/>
</dbReference>
<proteinExistence type="predicted"/>
<keyword evidence="3" id="KW-1185">Reference proteome</keyword>
<dbReference type="Gene3D" id="3.90.550.10">
    <property type="entry name" value="Spore Coat Polysaccharide Biosynthesis Protein SpsA, Chain A"/>
    <property type="match status" value="1"/>
</dbReference>
<dbReference type="Pfam" id="PF00535">
    <property type="entry name" value="Glycos_transf_2"/>
    <property type="match status" value="1"/>
</dbReference>
<accession>A0ABU2BZI2</accession>
<dbReference type="CDD" id="cd00761">
    <property type="entry name" value="Glyco_tranf_GTA_type"/>
    <property type="match status" value="1"/>
</dbReference>
<sequence length="177" mass="18747">MTPRAPLRCLLLGDGPTTTRLADLLVSSGRVEVLATRRTAGPAELRALSPDVLVLVEGHRPTATLLAAWWLGLRLVRARSTGSVAPAAPDRLDRRLGVRPLEVADAATTARDLALLAGRPGRGAQGGRPVSVVVPALDEVRVIDQVLEPLLPQLTPDDEVLVVDSGSVDGTRDRLRS</sequence>
<organism evidence="2 3">
    <name type="scientific">Nocardioides marmoribigeumensis</name>
    <dbReference type="NCBI Taxonomy" id="433649"/>
    <lineage>
        <taxon>Bacteria</taxon>
        <taxon>Bacillati</taxon>
        <taxon>Actinomycetota</taxon>
        <taxon>Actinomycetes</taxon>
        <taxon>Propionibacteriales</taxon>
        <taxon>Nocardioidaceae</taxon>
        <taxon>Nocardioides</taxon>
    </lineage>
</organism>
<name>A0ABU2BZI2_9ACTN</name>
<dbReference type="EMBL" id="JAVDYG010000001">
    <property type="protein sequence ID" value="MDR7363810.1"/>
    <property type="molecule type" value="Genomic_DNA"/>
</dbReference>
<protein>
    <recommendedName>
        <fullName evidence="1">Glycosyltransferase 2-like domain-containing protein</fullName>
    </recommendedName>
</protein>
<gene>
    <name evidence="2" type="ORF">J2S63_003363</name>
</gene>
<evidence type="ECO:0000259" key="1">
    <source>
        <dbReference type="Pfam" id="PF00535"/>
    </source>
</evidence>
<evidence type="ECO:0000313" key="2">
    <source>
        <dbReference type="EMBL" id="MDR7363810.1"/>
    </source>
</evidence>